<proteinExistence type="predicted"/>
<gene>
    <name evidence="11" type="ordered locus">SP_1357</name>
</gene>
<evidence type="ECO:0000256" key="1">
    <source>
        <dbReference type="ARBA" id="ARBA00004651"/>
    </source>
</evidence>
<keyword evidence="12" id="KW-1185">Reference proteome</keyword>
<dbReference type="InterPro" id="IPR011527">
    <property type="entry name" value="ABC1_TM_dom"/>
</dbReference>
<dbReference type="Gene3D" id="3.40.50.300">
    <property type="entry name" value="P-loop containing nucleotide triphosphate hydrolases"/>
    <property type="match status" value="1"/>
</dbReference>
<feature type="transmembrane region" description="Helical" evidence="8">
    <location>
        <begin position="175"/>
        <end position="196"/>
    </location>
</feature>
<organism evidence="11 12">
    <name type="scientific">Streptococcus pneumoniae serotype 4 (strain ATCC BAA-334 / TIGR4)</name>
    <dbReference type="NCBI Taxonomy" id="170187"/>
    <lineage>
        <taxon>Bacteria</taxon>
        <taxon>Bacillati</taxon>
        <taxon>Bacillota</taxon>
        <taxon>Bacilli</taxon>
        <taxon>Lactobacillales</taxon>
        <taxon>Streptococcaceae</taxon>
        <taxon>Streptococcus</taxon>
    </lineage>
</organism>
<feature type="transmembrane region" description="Helical" evidence="8">
    <location>
        <begin position="267"/>
        <end position="285"/>
    </location>
</feature>
<name>A0A0H2UQN6_STRPN</name>
<dbReference type="PROSITE" id="PS50929">
    <property type="entry name" value="ABC_TM1F"/>
    <property type="match status" value="1"/>
</dbReference>
<feature type="transmembrane region" description="Helical" evidence="8">
    <location>
        <begin position="145"/>
        <end position="169"/>
    </location>
</feature>
<dbReference type="PhylomeDB" id="A0A0H2UQN6"/>
<dbReference type="GO" id="GO:0005524">
    <property type="term" value="F:ATP binding"/>
    <property type="evidence" value="ECO:0007669"/>
    <property type="project" value="UniProtKB-KW"/>
</dbReference>
<feature type="domain" description="ABC transporter" evidence="9">
    <location>
        <begin position="356"/>
        <end position="590"/>
    </location>
</feature>
<dbReference type="InterPro" id="IPR017871">
    <property type="entry name" value="ABC_transporter-like_CS"/>
</dbReference>
<dbReference type="EMBL" id="AE005672">
    <property type="protein sequence ID" value="AAK75455.1"/>
    <property type="molecule type" value="Genomic_DNA"/>
</dbReference>
<dbReference type="InterPro" id="IPR027417">
    <property type="entry name" value="P-loop_NTPase"/>
</dbReference>
<feature type="domain" description="ABC transmembrane type-1" evidence="10">
    <location>
        <begin position="38"/>
        <end position="321"/>
    </location>
</feature>
<dbReference type="InterPro" id="IPR003439">
    <property type="entry name" value="ABC_transporter-like_ATP-bd"/>
</dbReference>
<dbReference type="KEGG" id="spn:SP_1357"/>
<dbReference type="SMART" id="SM00382">
    <property type="entry name" value="AAA"/>
    <property type="match status" value="1"/>
</dbReference>
<evidence type="ECO:0000256" key="5">
    <source>
        <dbReference type="ARBA" id="ARBA00022840"/>
    </source>
</evidence>
<feature type="transmembrane region" description="Helical" evidence="8">
    <location>
        <begin position="75"/>
        <end position="98"/>
    </location>
</feature>
<dbReference type="CDD" id="cd18547">
    <property type="entry name" value="ABC_6TM_Tm288_like"/>
    <property type="match status" value="1"/>
</dbReference>
<dbReference type="FunFam" id="3.40.50.300:FF:000287">
    <property type="entry name" value="Multidrug ABC transporter ATP-binding protein"/>
    <property type="match status" value="1"/>
</dbReference>
<dbReference type="GO" id="GO:0016887">
    <property type="term" value="F:ATP hydrolysis activity"/>
    <property type="evidence" value="ECO:0007669"/>
    <property type="project" value="InterPro"/>
</dbReference>
<evidence type="ECO:0000256" key="6">
    <source>
        <dbReference type="ARBA" id="ARBA00022989"/>
    </source>
</evidence>
<dbReference type="PROSITE" id="PS50893">
    <property type="entry name" value="ABC_TRANSPORTER_2"/>
    <property type="match status" value="1"/>
</dbReference>
<keyword evidence="7 8" id="KW-0472">Membrane</keyword>
<dbReference type="PROSITE" id="PS00211">
    <property type="entry name" value="ABC_TRANSPORTER_1"/>
    <property type="match status" value="1"/>
</dbReference>
<dbReference type="InterPro" id="IPR039421">
    <property type="entry name" value="Type_1_exporter"/>
</dbReference>
<dbReference type="PaxDb" id="170187-SP_1357"/>
<keyword evidence="3 8" id="KW-0812">Transmembrane</keyword>
<evidence type="ECO:0000313" key="12">
    <source>
        <dbReference type="Proteomes" id="UP000000585"/>
    </source>
</evidence>
<reference evidence="11 12" key="1">
    <citation type="journal article" date="2001" name="Science">
        <title>Complete genome sequence of a virulent isolate of Streptococcus pneumoniae.</title>
        <authorList>
            <person name="Tettelin H."/>
            <person name="Nelson K.E."/>
            <person name="Paulsen I.T."/>
            <person name="Eisen J.A."/>
            <person name="Read T.D."/>
            <person name="Peterson S."/>
            <person name="Heidelberg J."/>
            <person name="DeBoy R.T."/>
            <person name="Haft D.H."/>
            <person name="Dodson R.J."/>
            <person name="Durkin A.S."/>
            <person name="Gwinn M."/>
            <person name="Kolonay J.F."/>
            <person name="Nelson W.C."/>
            <person name="Peterson J.D."/>
            <person name="Umayam L.A."/>
            <person name="White O."/>
            <person name="Salzberg S.L."/>
            <person name="Lewis M.R."/>
            <person name="Radune D."/>
            <person name="Holtzapple E."/>
            <person name="Khouri H."/>
            <person name="Wolf A.M."/>
            <person name="Utterback T.R."/>
            <person name="Hansen C.L."/>
            <person name="McDonald L.A."/>
            <person name="Feldblyum T.V."/>
            <person name="Angiuoli S."/>
            <person name="Dickinson T."/>
            <person name="Hickey E.K."/>
            <person name="Holt I.E."/>
            <person name="Loftus B.J."/>
            <person name="Yang F."/>
            <person name="Smith H.O."/>
            <person name="Venter J.C."/>
            <person name="Dougherty B.A."/>
            <person name="Morrison D.A."/>
            <person name="Hollingshead S.K."/>
            <person name="Fraser C.M."/>
        </authorList>
    </citation>
    <scope>NUCLEOTIDE SEQUENCE [LARGE SCALE GENOMIC DNA]</scope>
    <source>
        <strain evidence="12">ATCC BAA-334 / TIGR4</strain>
    </source>
</reference>
<accession>A0A0H2UQN6</accession>
<evidence type="ECO:0000256" key="7">
    <source>
        <dbReference type="ARBA" id="ARBA00023136"/>
    </source>
</evidence>
<keyword evidence="5 11" id="KW-0067">ATP-binding</keyword>
<dbReference type="InterPro" id="IPR003593">
    <property type="entry name" value="AAA+_ATPase"/>
</dbReference>
<evidence type="ECO:0000259" key="10">
    <source>
        <dbReference type="PROSITE" id="PS50929"/>
    </source>
</evidence>
<protein>
    <submittedName>
        <fullName evidence="11">ABC transporter, ATP-binding/permease protein</fullName>
    </submittedName>
</protein>
<keyword evidence="2" id="KW-0813">Transport</keyword>
<dbReference type="CDD" id="cd03254">
    <property type="entry name" value="ABCC_Glucan_exporter_like"/>
    <property type="match status" value="1"/>
</dbReference>
<evidence type="ECO:0000313" key="11">
    <source>
        <dbReference type="EMBL" id="AAK75455.1"/>
    </source>
</evidence>
<dbReference type="eggNOG" id="COG1132">
    <property type="taxonomic scope" value="Bacteria"/>
</dbReference>
<comment type="subcellular location">
    <subcellularLocation>
        <location evidence="1">Cell membrane</location>
        <topology evidence="1">Multi-pass membrane protein</topology>
    </subcellularLocation>
</comment>
<dbReference type="SUPFAM" id="SSF90123">
    <property type="entry name" value="ABC transporter transmembrane region"/>
    <property type="match status" value="1"/>
</dbReference>
<keyword evidence="4" id="KW-0547">Nucleotide-binding</keyword>
<dbReference type="PANTHER" id="PTHR43394">
    <property type="entry name" value="ATP-DEPENDENT PERMEASE MDL1, MITOCHONDRIAL"/>
    <property type="match status" value="1"/>
</dbReference>
<dbReference type="AlphaFoldDB" id="A0A0H2UQN6"/>
<dbReference type="InterPro" id="IPR036640">
    <property type="entry name" value="ABC1_TM_sf"/>
</dbReference>
<evidence type="ECO:0000259" key="9">
    <source>
        <dbReference type="PROSITE" id="PS50893"/>
    </source>
</evidence>
<dbReference type="GO" id="GO:0005886">
    <property type="term" value="C:plasma membrane"/>
    <property type="evidence" value="ECO:0007669"/>
    <property type="project" value="UniProtKB-SubCell"/>
</dbReference>
<dbReference type="Pfam" id="PF00005">
    <property type="entry name" value="ABC_tran"/>
    <property type="match status" value="1"/>
</dbReference>
<evidence type="ECO:0000256" key="4">
    <source>
        <dbReference type="ARBA" id="ARBA00022741"/>
    </source>
</evidence>
<dbReference type="PANTHER" id="PTHR43394:SF1">
    <property type="entry name" value="ATP-BINDING CASSETTE SUB-FAMILY B MEMBER 10, MITOCHONDRIAL"/>
    <property type="match status" value="1"/>
</dbReference>
<dbReference type="FunFam" id="1.20.1560.10:FF:000231">
    <property type="entry name" value="ABC transporter, ATP-binding/permease protein"/>
    <property type="match status" value="1"/>
</dbReference>
<evidence type="ECO:0000256" key="3">
    <source>
        <dbReference type="ARBA" id="ARBA00022692"/>
    </source>
</evidence>
<sequence>MKSMHPNMERRTRMKRQTVNQTLKRLAVDLASHPFLLFLAFLGTIAQVGLSIYLPILIGQVIDQVLVAGSSPVFWQIFLQMLLVVIGNTLVQWANPLLYNRLIFSYTRDLRERIIHKLHRLPIAFVDRQGSGEMVSRVTTDIEQLAAGLTMIFNQFFIGVLMILVSILAMLQIHLLMTLLVLLLTPLSMVISRFIAKKSYHLFQKQTETRGIQTQLIEESLSQQTIIQSFNAQTEFIQRLREAHDNYSGYSQSAIFYSSTVNPSTRFVNALIYALLAGVGAYRIMMGSALTVGRLVTFLNYVQQYTKPFNDISSVLAELQSALACVERIYGVLDSPEVAETGKEVLTTSDQVKGAISFKHVSFGYHPEKILIKDLSIDIPAGSKVAIVGPTGAGKSTLINLLMRFYPISSGDILLDGQSIYDYTRVSLRQQFGMVLQETWLTQGTIHDNIAFGNPEASREQVIAAAKAANADFFIQQLPQGYDTKLENAGESLSVGQAQLLTIARVFLAIPKILILDEATSSIDTRTEVLVQDAFAKLMKGRTSFIIAHRLSTIQDADLILVLVDGDIVEYGNHQELMDRKGKYYQMQKAAAFSSE</sequence>
<dbReference type="Proteomes" id="UP000000585">
    <property type="component" value="Chromosome"/>
</dbReference>
<dbReference type="Gene3D" id="1.20.1560.10">
    <property type="entry name" value="ABC transporter type 1, transmembrane domain"/>
    <property type="match status" value="1"/>
</dbReference>
<dbReference type="SUPFAM" id="SSF52540">
    <property type="entry name" value="P-loop containing nucleoside triphosphate hydrolases"/>
    <property type="match status" value="1"/>
</dbReference>
<keyword evidence="6 8" id="KW-1133">Transmembrane helix</keyword>
<dbReference type="GO" id="GO:0015421">
    <property type="term" value="F:ABC-type oligopeptide transporter activity"/>
    <property type="evidence" value="ECO:0007669"/>
    <property type="project" value="TreeGrafter"/>
</dbReference>
<evidence type="ECO:0000256" key="8">
    <source>
        <dbReference type="SAM" id="Phobius"/>
    </source>
</evidence>
<dbReference type="Pfam" id="PF00664">
    <property type="entry name" value="ABC_membrane"/>
    <property type="match status" value="1"/>
</dbReference>
<dbReference type="EnsemblBacteria" id="AAK75455">
    <property type="protein sequence ID" value="AAK75455"/>
    <property type="gene ID" value="SP_1357"/>
</dbReference>
<evidence type="ECO:0000256" key="2">
    <source>
        <dbReference type="ARBA" id="ARBA00022448"/>
    </source>
</evidence>